<accession>A0A1I1HVI4</accession>
<dbReference type="STRING" id="927664.SAMN05421780_10448"/>
<organism evidence="1 2">
    <name type="scientific">Flexibacter flexilis DSM 6793</name>
    <dbReference type="NCBI Taxonomy" id="927664"/>
    <lineage>
        <taxon>Bacteria</taxon>
        <taxon>Pseudomonadati</taxon>
        <taxon>Bacteroidota</taxon>
        <taxon>Cytophagia</taxon>
        <taxon>Cytophagales</taxon>
        <taxon>Flexibacteraceae</taxon>
        <taxon>Flexibacter</taxon>
    </lineage>
</organism>
<dbReference type="AlphaFoldDB" id="A0A1I1HVI4"/>
<name>A0A1I1HVI4_9BACT</name>
<evidence type="ECO:0000313" key="2">
    <source>
        <dbReference type="Proteomes" id="UP000199514"/>
    </source>
</evidence>
<proteinExistence type="predicted"/>
<dbReference type="EMBL" id="FOLE01000004">
    <property type="protein sequence ID" value="SFC25968.1"/>
    <property type="molecule type" value="Genomic_DNA"/>
</dbReference>
<evidence type="ECO:0000313" key="1">
    <source>
        <dbReference type="EMBL" id="SFC25968.1"/>
    </source>
</evidence>
<protein>
    <submittedName>
        <fullName evidence="1">Uncharacterized protein</fullName>
    </submittedName>
</protein>
<sequence>MKCLIDQTVDDAVRRNIRADVVARYLRMKYRMSIDVASLKNRMAMFKRQRELKIPAFNY</sequence>
<dbReference type="RefSeq" id="WP_143083917.1">
    <property type="nucleotide sequence ID" value="NZ_FOLE01000004.1"/>
</dbReference>
<dbReference type="Proteomes" id="UP000199514">
    <property type="component" value="Unassembled WGS sequence"/>
</dbReference>
<reference evidence="1 2" key="1">
    <citation type="submission" date="2016-10" db="EMBL/GenBank/DDBJ databases">
        <authorList>
            <person name="de Groot N.N."/>
        </authorList>
    </citation>
    <scope>NUCLEOTIDE SEQUENCE [LARGE SCALE GENOMIC DNA]</scope>
    <source>
        <strain evidence="1 2">DSM 6793</strain>
    </source>
</reference>
<gene>
    <name evidence="1" type="ORF">SAMN05421780_10448</name>
</gene>
<keyword evidence="2" id="KW-1185">Reference proteome</keyword>